<proteinExistence type="predicted"/>
<sequence>TRNVEVRGTPSMRPSDKRHVRPKQPSDNTRIAKHKSASTPTELEKIHKELAYLTRIMTKRHQHTGGHRPTNKTFLVKKTHQPDQVLPTSRKSERTRRDFRRENIVEQTETRSPPRNDRHDHYTDAEGMSAQTDNNQSKEPHIVITNNASDASRQEKSGNKHGNLLAGLEKLTRSYTDLHGWLSSSSNLAKGQAIAFFRNTNDLQKGDGSQTLTISREEKAQKTPESTHGIKGILRKHQDNGQEPIPLRLPRKVSFSISTRKKRENVQTIEINPLPEEVGPPRA</sequence>
<dbReference type="EMBL" id="GBHO01044975">
    <property type="protein sequence ID" value="JAF98628.1"/>
    <property type="molecule type" value="Transcribed_RNA"/>
</dbReference>
<accession>A0A0A9VSD8</accession>
<feature type="region of interest" description="Disordered" evidence="1">
    <location>
        <begin position="1"/>
        <end position="41"/>
    </location>
</feature>
<feature type="compositionally biased region" description="Basic and acidic residues" evidence="1">
    <location>
        <begin position="90"/>
        <end position="124"/>
    </location>
</feature>
<reference evidence="2" key="2">
    <citation type="submission" date="2014-07" db="EMBL/GenBank/DDBJ databases">
        <authorList>
            <person name="Hull J."/>
        </authorList>
    </citation>
    <scope>NUCLEOTIDE SEQUENCE</scope>
</reference>
<protein>
    <submittedName>
        <fullName evidence="2">Uncharacterized protein</fullName>
    </submittedName>
</protein>
<dbReference type="AlphaFoldDB" id="A0A0A9VSD8"/>
<organism evidence="2">
    <name type="scientific">Lygus hesperus</name>
    <name type="common">Western plant bug</name>
    <dbReference type="NCBI Taxonomy" id="30085"/>
    <lineage>
        <taxon>Eukaryota</taxon>
        <taxon>Metazoa</taxon>
        <taxon>Ecdysozoa</taxon>
        <taxon>Arthropoda</taxon>
        <taxon>Hexapoda</taxon>
        <taxon>Insecta</taxon>
        <taxon>Pterygota</taxon>
        <taxon>Neoptera</taxon>
        <taxon>Paraneoptera</taxon>
        <taxon>Hemiptera</taxon>
        <taxon>Heteroptera</taxon>
        <taxon>Panheteroptera</taxon>
        <taxon>Cimicomorpha</taxon>
        <taxon>Miridae</taxon>
        <taxon>Mirini</taxon>
        <taxon>Lygus</taxon>
    </lineage>
</organism>
<feature type="non-terminal residue" evidence="2">
    <location>
        <position position="1"/>
    </location>
</feature>
<name>A0A0A9VSD8_LYGHE</name>
<evidence type="ECO:0000256" key="1">
    <source>
        <dbReference type="SAM" id="MobiDB-lite"/>
    </source>
</evidence>
<gene>
    <name evidence="2" type="ORF">CM83_4903</name>
</gene>
<reference evidence="2" key="1">
    <citation type="journal article" date="2014" name="PLoS ONE">
        <title>Transcriptome-Based Identification of ABC Transporters in the Western Tarnished Plant Bug Lygus hesperus.</title>
        <authorList>
            <person name="Hull J.J."/>
            <person name="Chaney K."/>
            <person name="Geib S.M."/>
            <person name="Fabrick J.A."/>
            <person name="Brent C.S."/>
            <person name="Walsh D."/>
            <person name="Lavine L.C."/>
        </authorList>
    </citation>
    <scope>NUCLEOTIDE SEQUENCE</scope>
</reference>
<feature type="region of interest" description="Disordered" evidence="1">
    <location>
        <begin position="60"/>
        <end position="140"/>
    </location>
</feature>
<feature type="compositionally biased region" description="Basic residues" evidence="1">
    <location>
        <begin position="60"/>
        <end position="79"/>
    </location>
</feature>
<evidence type="ECO:0000313" key="2">
    <source>
        <dbReference type="EMBL" id="JAF98628.1"/>
    </source>
</evidence>